<dbReference type="AlphaFoldDB" id="A0AA86V772"/>
<evidence type="ECO:0000313" key="3">
    <source>
        <dbReference type="EMBL" id="CAJ1938698.1"/>
    </source>
</evidence>
<feature type="region of interest" description="Disordered" evidence="1">
    <location>
        <begin position="25"/>
        <end position="52"/>
    </location>
</feature>
<protein>
    <submittedName>
        <fullName evidence="3">Uncharacterized protein</fullName>
    </submittedName>
</protein>
<feature type="transmembrane region" description="Helical" evidence="2">
    <location>
        <begin position="298"/>
        <end position="317"/>
    </location>
</feature>
<gene>
    <name evidence="3" type="ORF">AYBTSS11_LOCUS8727</name>
</gene>
<evidence type="ECO:0000256" key="2">
    <source>
        <dbReference type="SAM" id="Phobius"/>
    </source>
</evidence>
<dbReference type="PANTHER" id="PTHR33625">
    <property type="entry name" value="OS08G0179900 PROTEIN"/>
    <property type="match status" value="1"/>
</dbReference>
<accession>A0AA86V772</accession>
<dbReference type="Proteomes" id="UP001189624">
    <property type="component" value="Chromosome 3"/>
</dbReference>
<keyword evidence="2" id="KW-0472">Membrane</keyword>
<feature type="compositionally biased region" description="Polar residues" evidence="1">
    <location>
        <begin position="32"/>
        <end position="47"/>
    </location>
</feature>
<sequence length="321" mass="33755">MGGGGAMRTAAKIAGIGVSRSGFRGLPAAHPTEQSVRNASRPSSVAGVSSKGAKSAEVAPVHAAAPWDEWDFADDGKLVVPRMVFGSAPTLEEAKEATKELKDAIDQVYLSPEASHYSSPGCEVSALSPTLYEPLNRSCVIDTISNPSVPKHAIQAFHLLSTSREAQAVVASLACDPNVWNAVMENPAVCSFFQSQHTVAEFGAEETNEEVEKLSSCVSDAAEAPEKMEASSKSHSGNVFANFSGLMRNLKLTVIELVSRVSGFLQSIFPSPDTVKEKMSAGSDPDGNTKTSFMESKIGKGGGTLIGLVVLVIMVIVTKRA</sequence>
<keyword evidence="2" id="KW-1133">Transmembrane helix</keyword>
<evidence type="ECO:0000256" key="1">
    <source>
        <dbReference type="SAM" id="MobiDB-lite"/>
    </source>
</evidence>
<reference evidence="3" key="1">
    <citation type="submission" date="2023-10" db="EMBL/GenBank/DDBJ databases">
        <authorList>
            <person name="Domelevo Entfellner J.-B."/>
        </authorList>
    </citation>
    <scope>NUCLEOTIDE SEQUENCE</scope>
</reference>
<dbReference type="EMBL" id="OY731400">
    <property type="protein sequence ID" value="CAJ1938698.1"/>
    <property type="molecule type" value="Genomic_DNA"/>
</dbReference>
<keyword evidence="2" id="KW-0812">Transmembrane</keyword>
<name>A0AA86V772_9FABA</name>
<keyword evidence="4" id="KW-1185">Reference proteome</keyword>
<organism evidence="3 4">
    <name type="scientific">Sphenostylis stenocarpa</name>
    <dbReference type="NCBI Taxonomy" id="92480"/>
    <lineage>
        <taxon>Eukaryota</taxon>
        <taxon>Viridiplantae</taxon>
        <taxon>Streptophyta</taxon>
        <taxon>Embryophyta</taxon>
        <taxon>Tracheophyta</taxon>
        <taxon>Spermatophyta</taxon>
        <taxon>Magnoliopsida</taxon>
        <taxon>eudicotyledons</taxon>
        <taxon>Gunneridae</taxon>
        <taxon>Pentapetalae</taxon>
        <taxon>rosids</taxon>
        <taxon>fabids</taxon>
        <taxon>Fabales</taxon>
        <taxon>Fabaceae</taxon>
        <taxon>Papilionoideae</taxon>
        <taxon>50 kb inversion clade</taxon>
        <taxon>NPAAA clade</taxon>
        <taxon>indigoferoid/millettioid clade</taxon>
        <taxon>Phaseoleae</taxon>
        <taxon>Sphenostylis</taxon>
    </lineage>
</organism>
<evidence type="ECO:0000313" key="4">
    <source>
        <dbReference type="Proteomes" id="UP001189624"/>
    </source>
</evidence>
<dbReference type="Gramene" id="rna-AYBTSS11_LOCUS8727">
    <property type="protein sequence ID" value="CAJ1938698.1"/>
    <property type="gene ID" value="gene-AYBTSS11_LOCUS8727"/>
</dbReference>
<feature type="region of interest" description="Disordered" evidence="1">
    <location>
        <begin position="274"/>
        <end position="293"/>
    </location>
</feature>
<dbReference type="PANTHER" id="PTHR33625:SF4">
    <property type="entry name" value="OS08G0179900 PROTEIN"/>
    <property type="match status" value="1"/>
</dbReference>
<proteinExistence type="predicted"/>